<protein>
    <recommendedName>
        <fullName evidence="2">Phosphotyrosine protein phosphatase I domain-containing protein</fullName>
    </recommendedName>
</protein>
<reference evidence="3" key="1">
    <citation type="submission" date="2018-05" db="EMBL/GenBank/DDBJ databases">
        <authorList>
            <person name="Lanie J.A."/>
            <person name="Ng W.-L."/>
            <person name="Kazmierczak K.M."/>
            <person name="Andrzejewski T.M."/>
            <person name="Davidsen T.M."/>
            <person name="Wayne K.J."/>
            <person name="Tettelin H."/>
            <person name="Glass J.I."/>
            <person name="Rusch D."/>
            <person name="Podicherti R."/>
            <person name="Tsui H.-C.T."/>
            <person name="Winkler M.E."/>
        </authorList>
    </citation>
    <scope>NUCLEOTIDE SEQUENCE</scope>
</reference>
<dbReference type="SUPFAM" id="SSF52788">
    <property type="entry name" value="Phosphotyrosine protein phosphatases I"/>
    <property type="match status" value="1"/>
</dbReference>
<feature type="domain" description="Phosphotyrosine protein phosphatase I" evidence="2">
    <location>
        <begin position="33"/>
        <end position="149"/>
    </location>
</feature>
<dbReference type="CDD" id="cd16345">
    <property type="entry name" value="LMWP_ArsC"/>
    <property type="match status" value="1"/>
</dbReference>
<dbReference type="GO" id="GO:0046685">
    <property type="term" value="P:response to arsenic-containing substance"/>
    <property type="evidence" value="ECO:0007669"/>
    <property type="project" value="UniProtKB-KW"/>
</dbReference>
<organism evidence="3">
    <name type="scientific">marine metagenome</name>
    <dbReference type="NCBI Taxonomy" id="408172"/>
    <lineage>
        <taxon>unclassified sequences</taxon>
        <taxon>metagenomes</taxon>
        <taxon>ecological metagenomes</taxon>
    </lineage>
</organism>
<proteinExistence type="predicted"/>
<dbReference type="InterPro" id="IPR036196">
    <property type="entry name" value="Ptyr_pPase_sf"/>
</dbReference>
<dbReference type="InterPro" id="IPR023485">
    <property type="entry name" value="Ptyr_pPase"/>
</dbReference>
<gene>
    <name evidence="3" type="ORF">METZ01_LOCUS6798</name>
</gene>
<sequence>MVRTSTLFNHLYLGLRGENVVWFINPEHRRGGMRLLFVCVGNTCRSQMAEALAKHKGHEAQSAGTSPGGAVAPEAIEVIGEKGIDMGGQYPKSVDDIDTRGFDRIISMGCGVECPHLPMDDDWGIEDPHGGDVGLYRGTRDKIEGLLDLLE</sequence>
<dbReference type="Pfam" id="PF01451">
    <property type="entry name" value="LMWPc"/>
    <property type="match status" value="1"/>
</dbReference>
<dbReference type="Gene3D" id="3.40.50.2300">
    <property type="match status" value="1"/>
</dbReference>
<evidence type="ECO:0000259" key="2">
    <source>
        <dbReference type="SMART" id="SM00226"/>
    </source>
</evidence>
<dbReference type="PANTHER" id="PTHR43428:SF1">
    <property type="entry name" value="ARSENATE REDUCTASE"/>
    <property type="match status" value="1"/>
</dbReference>
<dbReference type="EMBL" id="UINC01000358">
    <property type="protein sequence ID" value="SUZ53944.1"/>
    <property type="molecule type" value="Genomic_DNA"/>
</dbReference>
<evidence type="ECO:0000256" key="1">
    <source>
        <dbReference type="ARBA" id="ARBA00022849"/>
    </source>
</evidence>
<dbReference type="AlphaFoldDB" id="A0A381NIJ8"/>
<evidence type="ECO:0000313" key="3">
    <source>
        <dbReference type="EMBL" id="SUZ53944.1"/>
    </source>
</evidence>
<name>A0A381NIJ8_9ZZZZ</name>
<keyword evidence="1" id="KW-0059">Arsenical resistance</keyword>
<dbReference type="SMART" id="SM00226">
    <property type="entry name" value="LMWPc"/>
    <property type="match status" value="1"/>
</dbReference>
<dbReference type="PANTHER" id="PTHR43428">
    <property type="entry name" value="ARSENATE REDUCTASE"/>
    <property type="match status" value="1"/>
</dbReference>
<accession>A0A381NIJ8</accession>